<sequence>MSADGYERLGQTIGATISGTMPGAVNDALAPTLENVGTIIQANTAASVAEKQLKNEGKPPSEQVKLTMWEILGLIAGGAAGAFGTSRVTRKVTSASQRRMEVAVAKVVKDPPAT</sequence>
<dbReference type="AlphaFoldDB" id="A0A2V0RMC0"/>
<dbReference type="EMBL" id="BDQA01000615">
    <property type="protein sequence ID" value="GBH22090.1"/>
    <property type="molecule type" value="Genomic_RNA"/>
</dbReference>
<protein>
    <submittedName>
        <fullName evidence="1">Uncharacterized protein</fullName>
    </submittedName>
</protein>
<reference evidence="1" key="1">
    <citation type="submission" date="2017-04" db="EMBL/GenBank/DDBJ databases">
        <title>Unveiling RNA virosphere associated with marine microorganisms.</title>
        <authorList>
            <person name="Urayama S."/>
            <person name="Takaki Y."/>
            <person name="Nishi S."/>
            <person name="Yoshida Y."/>
            <person name="Deguchi S."/>
            <person name="Takai K."/>
            <person name="Nunoura T."/>
        </authorList>
    </citation>
    <scope>NUCLEOTIDE SEQUENCE</scope>
</reference>
<comment type="caution">
    <text evidence="1">The sequence shown here is derived from an EMBL/GenBank/DDBJ whole genome shotgun (WGS) entry which is preliminary data.</text>
</comment>
<evidence type="ECO:0000313" key="1">
    <source>
        <dbReference type="EMBL" id="GBH22090.1"/>
    </source>
</evidence>
<proteinExistence type="predicted"/>
<accession>A0A2V0RMC0</accession>
<organism evidence="1">
    <name type="scientific">viral metagenome</name>
    <dbReference type="NCBI Taxonomy" id="1070528"/>
    <lineage>
        <taxon>unclassified sequences</taxon>
        <taxon>metagenomes</taxon>
        <taxon>organismal metagenomes</taxon>
    </lineage>
</organism>
<name>A0A2V0RMC0_9ZZZZ</name>